<keyword evidence="8 11" id="KW-0472">Membrane</keyword>
<reference evidence="14 16" key="1">
    <citation type="submission" date="2019-12" db="EMBL/GenBank/DDBJ databases">
        <title>Whole genome shotgun sequence of Streptomyces caniferus NBRC 15389.</title>
        <authorList>
            <person name="Ichikawa N."/>
            <person name="Kimura A."/>
            <person name="Kitahashi Y."/>
            <person name="Komaki H."/>
            <person name="Tamura T."/>
        </authorList>
    </citation>
    <scope>NUCLEOTIDE SEQUENCE [LARGE SCALE GENOMIC DNA]</scope>
    <source>
        <strain evidence="14 16">NBRC 15389</strain>
    </source>
</reference>
<evidence type="ECO:0000256" key="6">
    <source>
        <dbReference type="ARBA" id="ARBA00022840"/>
    </source>
</evidence>
<comment type="subcellular location">
    <subcellularLocation>
        <location evidence="1">Cell membrane</location>
        <topology evidence="1">Multi-pass membrane protein</topology>
    </subcellularLocation>
</comment>
<keyword evidence="17" id="KW-1185">Reference proteome</keyword>
<feature type="domain" description="ABC transmembrane type-1" evidence="13">
    <location>
        <begin position="654"/>
        <end position="935"/>
    </location>
</feature>
<evidence type="ECO:0000256" key="11">
    <source>
        <dbReference type="SAM" id="Phobius"/>
    </source>
</evidence>
<feature type="transmembrane region" description="Helical" evidence="11">
    <location>
        <begin position="649"/>
        <end position="668"/>
    </location>
</feature>
<evidence type="ECO:0000256" key="10">
    <source>
        <dbReference type="SAM" id="MobiDB-lite"/>
    </source>
</evidence>
<name>A0A640S3E7_9ACTN</name>
<evidence type="ECO:0000256" key="1">
    <source>
        <dbReference type="ARBA" id="ARBA00004651"/>
    </source>
</evidence>
<dbReference type="SUPFAM" id="SSF52540">
    <property type="entry name" value="P-loop containing nucleoside triphosphate hydrolases"/>
    <property type="match status" value="2"/>
</dbReference>
<evidence type="ECO:0000256" key="9">
    <source>
        <dbReference type="ARBA" id="ARBA00061644"/>
    </source>
</evidence>
<feature type="transmembrane region" description="Helical" evidence="11">
    <location>
        <begin position="66"/>
        <end position="86"/>
    </location>
</feature>
<dbReference type="PANTHER" id="PTHR43394:SF1">
    <property type="entry name" value="ATP-BINDING CASSETTE SUB-FAMILY B MEMBER 10, MITOCHONDRIAL"/>
    <property type="match status" value="1"/>
</dbReference>
<dbReference type="Gene3D" id="3.40.50.300">
    <property type="entry name" value="P-loop containing nucleotide triphosphate hydrolases"/>
    <property type="match status" value="2"/>
</dbReference>
<dbReference type="SUPFAM" id="SSF90123">
    <property type="entry name" value="ABC transporter transmembrane region"/>
    <property type="match status" value="2"/>
</dbReference>
<dbReference type="GO" id="GO:0015421">
    <property type="term" value="F:ABC-type oligopeptide transporter activity"/>
    <property type="evidence" value="ECO:0007669"/>
    <property type="project" value="TreeGrafter"/>
</dbReference>
<feature type="domain" description="ABC transporter" evidence="12">
    <location>
        <begin position="969"/>
        <end position="1208"/>
    </location>
</feature>
<comment type="similarity">
    <text evidence="9">Belongs to the ABC transporter superfamily. Lipid exporter (TC 3.A.1.106) family.</text>
</comment>
<protein>
    <submittedName>
        <fullName evidence="14 15">ABC transporter ATP-binding protein</fullName>
    </submittedName>
</protein>
<dbReference type="PROSITE" id="PS00211">
    <property type="entry name" value="ABC_TRANSPORTER_1"/>
    <property type="match status" value="1"/>
</dbReference>
<dbReference type="InterPro" id="IPR036640">
    <property type="entry name" value="ABC1_TM_sf"/>
</dbReference>
<dbReference type="FunFam" id="3.40.50.300:FF:000299">
    <property type="entry name" value="ABC transporter ATP-binding protein/permease"/>
    <property type="match status" value="2"/>
</dbReference>
<keyword evidence="4 11" id="KW-0812">Transmembrane</keyword>
<evidence type="ECO:0000256" key="4">
    <source>
        <dbReference type="ARBA" id="ARBA00022692"/>
    </source>
</evidence>
<dbReference type="InterPro" id="IPR011527">
    <property type="entry name" value="ABC1_TM_dom"/>
</dbReference>
<feature type="region of interest" description="Disordered" evidence="10">
    <location>
        <begin position="1213"/>
        <end position="1235"/>
    </location>
</feature>
<feature type="transmembrane region" description="Helical" evidence="11">
    <location>
        <begin position="871"/>
        <end position="896"/>
    </location>
</feature>
<keyword evidence="5" id="KW-0547">Nucleotide-binding</keyword>
<dbReference type="InterPro" id="IPR003439">
    <property type="entry name" value="ABC_transporter-like_ATP-bd"/>
</dbReference>
<evidence type="ECO:0000256" key="8">
    <source>
        <dbReference type="ARBA" id="ARBA00023136"/>
    </source>
</evidence>
<feature type="transmembrane region" description="Helical" evidence="11">
    <location>
        <begin position="760"/>
        <end position="786"/>
    </location>
</feature>
<dbReference type="InterPro" id="IPR027417">
    <property type="entry name" value="P-loop_NTPase"/>
</dbReference>
<dbReference type="InterPro" id="IPR017871">
    <property type="entry name" value="ABC_transporter-like_CS"/>
</dbReference>
<dbReference type="GO" id="GO:0005524">
    <property type="term" value="F:ATP binding"/>
    <property type="evidence" value="ECO:0007669"/>
    <property type="project" value="UniProtKB-KW"/>
</dbReference>
<dbReference type="AlphaFoldDB" id="A0A640S3E7"/>
<evidence type="ECO:0000313" key="15">
    <source>
        <dbReference type="EMBL" id="WUS20906.1"/>
    </source>
</evidence>
<dbReference type="InterPro" id="IPR003593">
    <property type="entry name" value="AAA+_ATPase"/>
</dbReference>
<evidence type="ECO:0000259" key="13">
    <source>
        <dbReference type="PROSITE" id="PS50929"/>
    </source>
</evidence>
<dbReference type="CDD" id="cd18543">
    <property type="entry name" value="ABC_6TM_Rv0194_D1_like"/>
    <property type="match status" value="1"/>
</dbReference>
<reference evidence="15" key="2">
    <citation type="submission" date="2022-10" db="EMBL/GenBank/DDBJ databases">
        <title>The complete genomes of actinobacterial strains from the NBC collection.</title>
        <authorList>
            <person name="Joergensen T.S."/>
            <person name="Alvarez Arevalo M."/>
            <person name="Sterndorff E.B."/>
            <person name="Faurdal D."/>
            <person name="Vuksanovic O."/>
            <person name="Mourched A.-S."/>
            <person name="Charusanti P."/>
            <person name="Shaw S."/>
            <person name="Blin K."/>
            <person name="Weber T."/>
        </authorList>
    </citation>
    <scope>NUCLEOTIDE SEQUENCE</scope>
    <source>
        <strain evidence="15">NBC_01256</strain>
    </source>
</reference>
<dbReference type="Pfam" id="PF00664">
    <property type="entry name" value="ABC_membrane"/>
    <property type="match status" value="2"/>
</dbReference>
<evidence type="ECO:0000256" key="2">
    <source>
        <dbReference type="ARBA" id="ARBA00022448"/>
    </source>
</evidence>
<dbReference type="GO" id="GO:0016887">
    <property type="term" value="F:ATP hydrolysis activity"/>
    <property type="evidence" value="ECO:0007669"/>
    <property type="project" value="InterPro"/>
</dbReference>
<dbReference type="PANTHER" id="PTHR43394">
    <property type="entry name" value="ATP-DEPENDENT PERMEASE MDL1, MITOCHONDRIAL"/>
    <property type="match status" value="1"/>
</dbReference>
<feature type="transmembrane region" description="Helical" evidence="11">
    <location>
        <begin position="164"/>
        <end position="183"/>
    </location>
</feature>
<evidence type="ECO:0000256" key="5">
    <source>
        <dbReference type="ARBA" id="ARBA00022741"/>
    </source>
</evidence>
<keyword evidence="3" id="KW-1003">Cell membrane</keyword>
<dbReference type="EMBL" id="CP108473">
    <property type="protein sequence ID" value="WUS20906.1"/>
    <property type="molecule type" value="Genomic_DNA"/>
</dbReference>
<feature type="transmembrane region" description="Helical" evidence="11">
    <location>
        <begin position="139"/>
        <end position="158"/>
    </location>
</feature>
<feature type="transmembrane region" description="Helical" evidence="11">
    <location>
        <begin position="288"/>
        <end position="309"/>
    </location>
</feature>
<dbReference type="PROSITE" id="PS50893">
    <property type="entry name" value="ABC_TRANSPORTER_2"/>
    <property type="match status" value="2"/>
</dbReference>
<evidence type="ECO:0000313" key="16">
    <source>
        <dbReference type="Proteomes" id="UP000435837"/>
    </source>
</evidence>
<dbReference type="PROSITE" id="PS50929">
    <property type="entry name" value="ABC_TM1F"/>
    <property type="match status" value="2"/>
</dbReference>
<feature type="transmembrane region" description="Helical" evidence="11">
    <location>
        <begin position="27"/>
        <end position="46"/>
    </location>
</feature>
<dbReference type="GO" id="GO:0005886">
    <property type="term" value="C:plasma membrane"/>
    <property type="evidence" value="ECO:0007669"/>
    <property type="project" value="UniProtKB-SubCell"/>
</dbReference>
<evidence type="ECO:0000259" key="12">
    <source>
        <dbReference type="PROSITE" id="PS50893"/>
    </source>
</evidence>
<organism evidence="14 16">
    <name type="scientific">Streptomyces caniferus</name>
    <dbReference type="NCBI Taxonomy" id="285557"/>
    <lineage>
        <taxon>Bacteria</taxon>
        <taxon>Bacillati</taxon>
        <taxon>Actinomycetota</taxon>
        <taxon>Actinomycetes</taxon>
        <taxon>Kitasatosporales</taxon>
        <taxon>Streptomycetaceae</taxon>
        <taxon>Streptomyces</taxon>
    </lineage>
</organism>
<evidence type="ECO:0000256" key="7">
    <source>
        <dbReference type="ARBA" id="ARBA00022989"/>
    </source>
</evidence>
<sequence>MARHARDRAGGRGGWLRRTAGYCLRHPGGLLLSLVGALGATAVSVGVPLVTKVVIDEVIVHPTRPLLPWIVLLVVAAVAGYGLTFLRRYFASRLAADVQHDMRTDLFRSLARLDGARQDEWGTGQLVGRATSDLTMVHGLVMVIPAMVTNLATLGAAVTVMGVLSPRLTLVALGMIPALWFLARRSQPRMLKAAWEAQDRTAALAGVVDSSVAGIRVVKGFGQERQELARLTAAARRLFSGRLRVLRLTARYEPVLQAIPALAQVAVLALGGWMALRGELSLGTFVAFSAYLAQLVVPLSMLVGLLSAVQQGAAAINRVLDLVTARPTLTQGRERLPAQSPLEVVFDRVTFGYDPDRPVLDDFSLRIAPGETVAVVGSPGSGKSTLFHLLARHYDPTGGAVRIGGTDIREFTFDALRGALGAVPEETFLFAASVRDNIAFGRPDASDAEIRAAARIAQADAFVTALPDGYDTPVGERGQSLSGGQRQRIALARALLTEPRLLVLDDATSAVDTHVEAAIHDGLRALMAGRTTLITARRKSTLAMADRIAVLDGGRLADTGTHTELLARCPLYRDLFHGTGPEARERAEAPAAAAPAAPPHRQGPPPEPEPAPAGRPAPSAAEHTPDVDEAAATRDTGGRFGLRDLLRGFGIPLALGLLLVVADAAGGLAQPYAVRQGVEASLGSAPAALWAACTGALLIVLLRWAAQWGSLRTTGRTGERVLYALRLRVFAHLHRLGLDHFEKESAGRTMTRMTTDVDSLSAFVQSGLVALLVSLLTLTGVTVALLLVDSSMLLVVLLSLPVLYGATAVFRRRSVRAYSLARERTAVVNGTFQESAAGMRTAQLFRREDAVVRRFTDDSLAYRRARVRSQFLMALYFPFIQFLAALVAALVLALGAGRVADGSMAVGTLVAYLLYLELFFTPVQQLSQLFDSYQQARVSLGRLKELLELRSSTPESSAPLEVRRLRGEIVFQNVHFRYPTDDEAAGTVGLEGVDLHIPAGQRVAFVGETGAGKTTLVKLAARFYDPDRGAVLVDGTDLRALDLTGFRQRLGVVPQEAYLFAGTVRDAIAYGRPDATDAEVEAAARQTGAHQVITGLDGGYRYNVAEGGRNLSAGQRQLIALARAQLVQPDILLLDEATSSLDPATEALVGRATERLTARRTALIVAHRLTVASRADRIVVLDRGRLCEDGTHEELLALGGRYAKLWRAHEARPAQASTPVPTVPAHGLQMQERLQ</sequence>
<feature type="region of interest" description="Disordered" evidence="10">
    <location>
        <begin position="583"/>
        <end position="632"/>
    </location>
</feature>
<dbReference type="Proteomes" id="UP001432292">
    <property type="component" value="Chromosome"/>
</dbReference>
<evidence type="ECO:0000313" key="17">
    <source>
        <dbReference type="Proteomes" id="UP001432292"/>
    </source>
</evidence>
<dbReference type="InterPro" id="IPR039421">
    <property type="entry name" value="Type_1_exporter"/>
</dbReference>
<evidence type="ECO:0000313" key="14">
    <source>
        <dbReference type="EMBL" id="GFE05618.1"/>
    </source>
</evidence>
<dbReference type="CDD" id="cd18546">
    <property type="entry name" value="ABC_6TM_Rv0194_D2_like"/>
    <property type="match status" value="1"/>
</dbReference>
<gene>
    <name evidence="15" type="ORF">OG727_00535</name>
    <name evidence="14" type="ORF">Scani_18860</name>
</gene>
<feature type="compositionally biased region" description="Pro residues" evidence="10">
    <location>
        <begin position="596"/>
        <end position="615"/>
    </location>
</feature>
<evidence type="ECO:0000256" key="3">
    <source>
        <dbReference type="ARBA" id="ARBA00022475"/>
    </source>
</evidence>
<dbReference type="Gene3D" id="1.20.1560.10">
    <property type="entry name" value="ABC transporter type 1, transmembrane domain"/>
    <property type="match status" value="2"/>
</dbReference>
<dbReference type="RefSeq" id="WP_159472076.1">
    <property type="nucleotide sequence ID" value="NZ_BAAATH010000041.1"/>
</dbReference>
<dbReference type="GeneID" id="96640661"/>
<dbReference type="Proteomes" id="UP000435837">
    <property type="component" value="Unassembled WGS sequence"/>
</dbReference>
<feature type="transmembrane region" description="Helical" evidence="11">
    <location>
        <begin position="792"/>
        <end position="810"/>
    </location>
</feature>
<feature type="transmembrane region" description="Helical" evidence="11">
    <location>
        <begin position="688"/>
        <end position="706"/>
    </location>
</feature>
<dbReference type="EMBL" id="BLIN01000003">
    <property type="protein sequence ID" value="GFE05618.1"/>
    <property type="molecule type" value="Genomic_DNA"/>
</dbReference>
<feature type="domain" description="ABC transmembrane type-1" evidence="13">
    <location>
        <begin position="31"/>
        <end position="311"/>
    </location>
</feature>
<keyword evidence="6 14" id="KW-0067">ATP-binding</keyword>
<dbReference type="OrthoDB" id="9806127at2"/>
<feature type="domain" description="ABC transporter" evidence="12">
    <location>
        <begin position="344"/>
        <end position="578"/>
    </location>
</feature>
<keyword evidence="2" id="KW-0813">Transport</keyword>
<dbReference type="Pfam" id="PF00005">
    <property type="entry name" value="ABC_tran"/>
    <property type="match status" value="2"/>
</dbReference>
<accession>A0A640S3E7</accession>
<dbReference type="SMART" id="SM00382">
    <property type="entry name" value="AAA"/>
    <property type="match status" value="2"/>
</dbReference>
<proteinExistence type="inferred from homology"/>
<keyword evidence="7 11" id="KW-1133">Transmembrane helix</keyword>
<feature type="transmembrane region" description="Helical" evidence="11">
    <location>
        <begin position="255"/>
        <end position="276"/>
    </location>
</feature>